<dbReference type="EMBL" id="CP020772">
    <property type="protein sequence ID" value="ARI76203.1"/>
    <property type="molecule type" value="Genomic_DNA"/>
</dbReference>
<sequence>MKHYIVYIWSLLDPFYFRLARLSYIHKNKNDLKNIFRVKLISYKGKPFICRDGTKVEENDKVLKIHLHNIRLIREMKHIKNDINQARYIFKAVHESLPELATYVYNHYDVAHIKGIIGVTALSRGSFRLGFEAVPISNLFYKGLKYTSFIMIRSMYRKPPSLADLRTHQPSYIYMSKEQLMDKYH</sequence>
<dbReference type="STRING" id="402384.HM131_04850"/>
<dbReference type="RefSeq" id="WP_085028502.1">
    <property type="nucleotide sequence ID" value="NZ_CP020772.1"/>
</dbReference>
<reference evidence="2 3" key="1">
    <citation type="submission" date="2017-04" db="EMBL/GenBank/DDBJ databases">
        <title>The whole genome sequencing and assembly of Halobacillus mangrovi strain.</title>
        <authorList>
            <person name="Lee S.-J."/>
            <person name="Park M.-K."/>
            <person name="Kim J.-Y."/>
            <person name="Lee Y.-J."/>
            <person name="Yi H."/>
            <person name="Bahn Y.-S."/>
            <person name="Kim J.F."/>
            <person name="Lee D.-W."/>
        </authorList>
    </citation>
    <scope>NUCLEOTIDE SEQUENCE [LARGE SCALE GENOMIC DNA]</scope>
    <source>
        <strain evidence="2 3">KTB 131</strain>
    </source>
</reference>
<dbReference type="OrthoDB" id="1951946at2"/>
<dbReference type="Proteomes" id="UP000192527">
    <property type="component" value="Chromosome"/>
</dbReference>
<dbReference type="InterPro" id="IPR054467">
    <property type="entry name" value="YkoP-like_dom"/>
</dbReference>
<evidence type="ECO:0000313" key="3">
    <source>
        <dbReference type="Proteomes" id="UP000192527"/>
    </source>
</evidence>
<evidence type="ECO:0000313" key="2">
    <source>
        <dbReference type="EMBL" id="ARI76203.1"/>
    </source>
</evidence>
<gene>
    <name evidence="2" type="ORF">HM131_04850</name>
</gene>
<feature type="domain" description="YkoP-like" evidence="1">
    <location>
        <begin position="2"/>
        <end position="184"/>
    </location>
</feature>
<evidence type="ECO:0000259" key="1">
    <source>
        <dbReference type="Pfam" id="PF22790"/>
    </source>
</evidence>
<dbReference type="AlphaFoldDB" id="A0A1W5ZSE6"/>
<protein>
    <recommendedName>
        <fullName evidence="1">YkoP-like domain-containing protein</fullName>
    </recommendedName>
</protein>
<dbReference type="KEGG" id="hmn:HM131_04850"/>
<accession>A0A1W5ZSE6</accession>
<keyword evidence="3" id="KW-1185">Reference proteome</keyword>
<proteinExistence type="predicted"/>
<organism evidence="2 3">
    <name type="scientific">Halobacillus mangrovi</name>
    <dbReference type="NCBI Taxonomy" id="402384"/>
    <lineage>
        <taxon>Bacteria</taxon>
        <taxon>Bacillati</taxon>
        <taxon>Bacillota</taxon>
        <taxon>Bacilli</taxon>
        <taxon>Bacillales</taxon>
        <taxon>Bacillaceae</taxon>
        <taxon>Halobacillus</taxon>
    </lineage>
</organism>
<dbReference type="Pfam" id="PF22790">
    <property type="entry name" value="YkoP"/>
    <property type="match status" value="1"/>
</dbReference>
<name>A0A1W5ZSE6_9BACI</name>